<evidence type="ECO:0000313" key="4">
    <source>
        <dbReference type="EMBL" id="HIU02905.1"/>
    </source>
</evidence>
<dbReference type="Proteomes" id="UP000824164">
    <property type="component" value="Unassembled WGS sequence"/>
</dbReference>
<proteinExistence type="predicted"/>
<dbReference type="Pfam" id="PF26011">
    <property type="entry name" value="Beta-barrel_RND_rel"/>
    <property type="match status" value="1"/>
</dbReference>
<keyword evidence="1" id="KW-0812">Transmembrane</keyword>
<reference evidence="4" key="2">
    <citation type="journal article" date="2021" name="PeerJ">
        <title>Extensive microbial diversity within the chicken gut microbiome revealed by metagenomics and culture.</title>
        <authorList>
            <person name="Gilroy R."/>
            <person name="Ravi A."/>
            <person name="Getino M."/>
            <person name="Pursley I."/>
            <person name="Horton D.L."/>
            <person name="Alikhan N.F."/>
            <person name="Baker D."/>
            <person name="Gharbi K."/>
            <person name="Hall N."/>
            <person name="Watson M."/>
            <person name="Adriaenssens E.M."/>
            <person name="Foster-Nyarko E."/>
            <person name="Jarju S."/>
            <person name="Secka A."/>
            <person name="Antonio M."/>
            <person name="Oren A."/>
            <person name="Chaudhuri R.R."/>
            <person name="La Ragione R."/>
            <person name="Hildebrand F."/>
            <person name="Pallen M.J."/>
        </authorList>
    </citation>
    <scope>NUCLEOTIDE SEQUENCE</scope>
    <source>
        <strain evidence="4">CHK187-14744</strain>
    </source>
</reference>
<feature type="domain" description="RND related barrel-sandwich hybrid" evidence="3">
    <location>
        <begin position="72"/>
        <end position="236"/>
    </location>
</feature>
<comment type="caution">
    <text evidence="4">The sequence shown here is derived from an EMBL/GenBank/DDBJ whole genome shotgun (WGS) entry which is preliminary data.</text>
</comment>
<dbReference type="Pfam" id="PF26018">
    <property type="entry name" value="BSH_RND_rel"/>
    <property type="match status" value="1"/>
</dbReference>
<evidence type="ECO:0000256" key="1">
    <source>
        <dbReference type="SAM" id="Phobius"/>
    </source>
</evidence>
<evidence type="ECO:0000259" key="2">
    <source>
        <dbReference type="Pfam" id="PF26011"/>
    </source>
</evidence>
<dbReference type="InterPro" id="IPR058709">
    <property type="entry name" value="BSH_RND-rel"/>
</dbReference>
<feature type="domain" description="RND related beta-barrel" evidence="2">
    <location>
        <begin position="241"/>
        <end position="311"/>
    </location>
</feature>
<dbReference type="InterPro" id="IPR058729">
    <property type="entry name" value="Beta-barrel_RND-rel"/>
</dbReference>
<organism evidence="4 5">
    <name type="scientific">Candidatus Onthocola gallistercoris</name>
    <dbReference type="NCBI Taxonomy" id="2840876"/>
    <lineage>
        <taxon>Bacteria</taxon>
        <taxon>Bacillati</taxon>
        <taxon>Bacillota</taxon>
        <taxon>Bacilli</taxon>
        <taxon>Candidatus Onthocola</taxon>
    </lineage>
</organism>
<reference evidence="4" key="1">
    <citation type="submission" date="2020-10" db="EMBL/GenBank/DDBJ databases">
        <authorList>
            <person name="Gilroy R."/>
        </authorList>
    </citation>
    <scope>NUCLEOTIDE SEQUENCE</scope>
    <source>
        <strain evidence="4">CHK187-14744</strain>
    </source>
</reference>
<gene>
    <name evidence="4" type="ORF">IAB63_06585</name>
</gene>
<evidence type="ECO:0000259" key="3">
    <source>
        <dbReference type="Pfam" id="PF26018"/>
    </source>
</evidence>
<accession>A0A9D1HG68</accession>
<sequence>MTEQTNTANDKTPKSKHKFKLNIGFVIFGIIFIYLTITVVANLFKPSIAVVRVESGSIVDSSHYTGVCLRDEEVVNATGSGYINYYIGEGEKVAVDGNVYLLSSQAPDASAETVTVDTSSAGNYSQIRDAVSVFGANYSDSEYAQIYSLQYQLQSLSTEFLSAAKIEAYEAAGSQAASGSVVTTDRSGIISYCYDGMEGLTKDNLTAETFNDSGHEKQQTDPYTYIQSGEPAYKIVHSSQWSIGIQVTEEEASRLEELGSVDMVFSRENIQTSADVEILRKDDGIYAILTTNEYMVRYIAERYVDIEIIYDEAEGLKLPVSSLVKKDFYQIPIQYLIEDNTSYEYGFYCERINEDGETVADFRTDAVYYQDDNYFYVSTDDFSLGDYIGKVGTNENGEDTRYRIGATSQLDGVYNVNKGYAQFEIVNVLYQNGDYCIVQENLNYSVTLYDNIVLNGDSVAENQIVY</sequence>
<evidence type="ECO:0008006" key="6">
    <source>
        <dbReference type="Google" id="ProtNLM"/>
    </source>
</evidence>
<evidence type="ECO:0000313" key="5">
    <source>
        <dbReference type="Proteomes" id="UP000824164"/>
    </source>
</evidence>
<name>A0A9D1HG68_9FIRM</name>
<feature type="transmembrane region" description="Helical" evidence="1">
    <location>
        <begin position="21"/>
        <end position="44"/>
    </location>
</feature>
<dbReference type="EMBL" id="DVLT01000042">
    <property type="protein sequence ID" value="HIU02905.1"/>
    <property type="molecule type" value="Genomic_DNA"/>
</dbReference>
<keyword evidence="1" id="KW-0472">Membrane</keyword>
<protein>
    <recommendedName>
        <fullName evidence="6">Membrane fusion protein</fullName>
    </recommendedName>
</protein>
<keyword evidence="1" id="KW-1133">Transmembrane helix</keyword>
<dbReference type="AlphaFoldDB" id="A0A9D1HG68"/>